<gene>
    <name evidence="1" type="ORF">CERSUDRAFT_96592</name>
</gene>
<dbReference type="Proteomes" id="UP000016930">
    <property type="component" value="Unassembled WGS sequence"/>
</dbReference>
<sequence>MPPGMCAGLGDFGFIDHKASKAFIRLGNLADFLENVGDISYTWSGNNSTECGLEYEWDGTTYTYKPEPGYRHCSCIPEQIPLYYVNIFFWFHAMKLAEHHRIDARQLILRELDALYFHQLPVSDKGEVLSPLGYWSAQTSPTPGPWPNLLVPNKQLNSGATLLMACLNNLHVELLRCFREVMEREASDSFFHDC</sequence>
<protein>
    <submittedName>
        <fullName evidence="1">Uncharacterized protein</fullName>
    </submittedName>
</protein>
<accession>M2R9P5</accession>
<dbReference type="HOGENOM" id="CLU_1402259_0_0_1"/>
<evidence type="ECO:0000313" key="1">
    <source>
        <dbReference type="EMBL" id="EMD35476.1"/>
    </source>
</evidence>
<proteinExistence type="predicted"/>
<organism evidence="1 2">
    <name type="scientific">Ceriporiopsis subvermispora (strain B)</name>
    <name type="common">White-rot fungus</name>
    <name type="synonym">Gelatoporia subvermispora</name>
    <dbReference type="NCBI Taxonomy" id="914234"/>
    <lineage>
        <taxon>Eukaryota</taxon>
        <taxon>Fungi</taxon>
        <taxon>Dikarya</taxon>
        <taxon>Basidiomycota</taxon>
        <taxon>Agaricomycotina</taxon>
        <taxon>Agaricomycetes</taxon>
        <taxon>Polyporales</taxon>
        <taxon>Gelatoporiaceae</taxon>
        <taxon>Gelatoporia</taxon>
    </lineage>
</organism>
<reference evidence="1 2" key="1">
    <citation type="journal article" date="2012" name="Proc. Natl. Acad. Sci. U.S.A.">
        <title>Comparative genomics of Ceriporiopsis subvermispora and Phanerochaete chrysosporium provide insight into selective ligninolysis.</title>
        <authorList>
            <person name="Fernandez-Fueyo E."/>
            <person name="Ruiz-Duenas F.J."/>
            <person name="Ferreira P."/>
            <person name="Floudas D."/>
            <person name="Hibbett D.S."/>
            <person name="Canessa P."/>
            <person name="Larrondo L.F."/>
            <person name="James T.Y."/>
            <person name="Seelenfreund D."/>
            <person name="Lobos S."/>
            <person name="Polanco R."/>
            <person name="Tello M."/>
            <person name="Honda Y."/>
            <person name="Watanabe T."/>
            <person name="Watanabe T."/>
            <person name="Ryu J.S."/>
            <person name="Kubicek C.P."/>
            <person name="Schmoll M."/>
            <person name="Gaskell J."/>
            <person name="Hammel K.E."/>
            <person name="St John F.J."/>
            <person name="Vanden Wymelenberg A."/>
            <person name="Sabat G."/>
            <person name="Splinter BonDurant S."/>
            <person name="Syed K."/>
            <person name="Yadav J.S."/>
            <person name="Doddapaneni H."/>
            <person name="Subramanian V."/>
            <person name="Lavin J.L."/>
            <person name="Oguiza J.A."/>
            <person name="Perez G."/>
            <person name="Pisabarro A.G."/>
            <person name="Ramirez L."/>
            <person name="Santoyo F."/>
            <person name="Master E."/>
            <person name="Coutinho P.M."/>
            <person name="Henrissat B."/>
            <person name="Lombard V."/>
            <person name="Magnuson J.K."/>
            <person name="Kuees U."/>
            <person name="Hori C."/>
            <person name="Igarashi K."/>
            <person name="Samejima M."/>
            <person name="Held B.W."/>
            <person name="Barry K.W."/>
            <person name="LaButti K.M."/>
            <person name="Lapidus A."/>
            <person name="Lindquist E.A."/>
            <person name="Lucas S.M."/>
            <person name="Riley R."/>
            <person name="Salamov A.A."/>
            <person name="Hoffmeister D."/>
            <person name="Schwenk D."/>
            <person name="Hadar Y."/>
            <person name="Yarden O."/>
            <person name="de Vries R.P."/>
            <person name="Wiebenga A."/>
            <person name="Stenlid J."/>
            <person name="Eastwood D."/>
            <person name="Grigoriev I.V."/>
            <person name="Berka R.M."/>
            <person name="Blanchette R.A."/>
            <person name="Kersten P."/>
            <person name="Martinez A.T."/>
            <person name="Vicuna R."/>
            <person name="Cullen D."/>
        </authorList>
    </citation>
    <scope>NUCLEOTIDE SEQUENCE [LARGE SCALE GENOMIC DNA]</scope>
    <source>
        <strain evidence="1 2">B</strain>
    </source>
</reference>
<evidence type="ECO:0000313" key="2">
    <source>
        <dbReference type="Proteomes" id="UP000016930"/>
    </source>
</evidence>
<name>M2R9P5_CERS8</name>
<keyword evidence="2" id="KW-1185">Reference proteome</keyword>
<dbReference type="AlphaFoldDB" id="M2R9P5"/>
<dbReference type="EMBL" id="KB445800">
    <property type="protein sequence ID" value="EMD35476.1"/>
    <property type="molecule type" value="Genomic_DNA"/>
</dbReference>